<organism evidence="1 2">
    <name type="scientific">Geoanaerobacter pelophilus</name>
    <dbReference type="NCBI Taxonomy" id="60036"/>
    <lineage>
        <taxon>Bacteria</taxon>
        <taxon>Pseudomonadati</taxon>
        <taxon>Thermodesulfobacteriota</taxon>
        <taxon>Desulfuromonadia</taxon>
        <taxon>Geobacterales</taxon>
        <taxon>Geobacteraceae</taxon>
        <taxon>Geoanaerobacter</taxon>
    </lineage>
</organism>
<keyword evidence="2" id="KW-1185">Reference proteome</keyword>
<name>A0AAW4KY18_9BACT</name>
<sequence length="73" mass="8131">MLNWMVSYKIELVDREIIRGTVAVPAVSREGAHQTVVALIRGHHDEKYSRPDVFSGFDPRDVDDISVVVLGPA</sequence>
<dbReference type="AlphaFoldDB" id="A0AAW4KY18"/>
<reference evidence="1 2" key="1">
    <citation type="submission" date="2021-05" db="EMBL/GenBank/DDBJ databases">
        <title>The draft genome of Geobacter pelophilus DSM 12255.</title>
        <authorList>
            <person name="Xu Z."/>
            <person name="Masuda Y."/>
            <person name="Itoh H."/>
            <person name="Senoo K."/>
        </authorList>
    </citation>
    <scope>NUCLEOTIDE SEQUENCE [LARGE SCALE GENOMIC DNA]</scope>
    <source>
        <strain evidence="1 2">DSM 12255</strain>
    </source>
</reference>
<dbReference type="Proteomes" id="UP000811899">
    <property type="component" value="Unassembled WGS sequence"/>
</dbReference>
<dbReference type="RefSeq" id="WP_214170260.1">
    <property type="nucleotide sequence ID" value="NZ_JAHCVJ010000001.1"/>
</dbReference>
<protein>
    <submittedName>
        <fullName evidence="1">Uncharacterized protein</fullName>
    </submittedName>
</protein>
<accession>A0AAW4KY18</accession>
<proteinExistence type="predicted"/>
<evidence type="ECO:0000313" key="2">
    <source>
        <dbReference type="Proteomes" id="UP000811899"/>
    </source>
</evidence>
<gene>
    <name evidence="1" type="ORF">KI809_04355</name>
</gene>
<evidence type="ECO:0000313" key="1">
    <source>
        <dbReference type="EMBL" id="MBT0663528.1"/>
    </source>
</evidence>
<dbReference type="EMBL" id="JAHCVJ010000001">
    <property type="protein sequence ID" value="MBT0663528.1"/>
    <property type="molecule type" value="Genomic_DNA"/>
</dbReference>
<comment type="caution">
    <text evidence="1">The sequence shown here is derived from an EMBL/GenBank/DDBJ whole genome shotgun (WGS) entry which is preliminary data.</text>
</comment>